<dbReference type="AlphaFoldDB" id="A0A2A9CZL4"/>
<dbReference type="InterPro" id="IPR021555">
    <property type="entry name" value="DUF3000"/>
</dbReference>
<dbReference type="Proteomes" id="UP000224915">
    <property type="component" value="Unassembled WGS sequence"/>
</dbReference>
<proteinExistence type="predicted"/>
<sequence>MSTTDEPGLPEEFEAALLSLRGVQTRPEVHLEEVPPPTRIAPWALALTAEVNATGEVEDMLGNGRFVVLHDPEGQEAWEGTFRVVVLVRATLEDELGEDPLLGQVAWSWLTDSLHEAGASYHALSGTVTRVLSETFGGLEVRENQVEIEIRASWTPHGTDLSGHLAAWATATAWAGGLPPLPANVTTLAQRRRRG</sequence>
<dbReference type="RefSeq" id="WP_245866787.1">
    <property type="nucleotide sequence ID" value="NZ_PDJD01000001.1"/>
</dbReference>
<keyword evidence="2" id="KW-1185">Reference proteome</keyword>
<reference evidence="1 2" key="1">
    <citation type="submission" date="2017-10" db="EMBL/GenBank/DDBJ databases">
        <title>Sequencing the genomes of 1000 actinobacteria strains.</title>
        <authorList>
            <person name="Klenk H.-P."/>
        </authorList>
    </citation>
    <scope>NUCLEOTIDE SEQUENCE [LARGE SCALE GENOMIC DNA]</scope>
    <source>
        <strain evidence="1 2">DSM 21801</strain>
    </source>
</reference>
<protein>
    <recommendedName>
        <fullName evidence="3">DUF3000 family protein</fullName>
    </recommendedName>
</protein>
<organism evidence="1 2">
    <name type="scientific">Serinibacter salmoneus</name>
    <dbReference type="NCBI Taxonomy" id="556530"/>
    <lineage>
        <taxon>Bacteria</taxon>
        <taxon>Bacillati</taxon>
        <taxon>Actinomycetota</taxon>
        <taxon>Actinomycetes</taxon>
        <taxon>Micrococcales</taxon>
        <taxon>Beutenbergiaceae</taxon>
        <taxon>Serinibacter</taxon>
    </lineage>
</organism>
<dbReference type="Pfam" id="PF11452">
    <property type="entry name" value="DUF3000"/>
    <property type="match status" value="1"/>
</dbReference>
<evidence type="ECO:0008006" key="3">
    <source>
        <dbReference type="Google" id="ProtNLM"/>
    </source>
</evidence>
<dbReference type="EMBL" id="PDJD01000001">
    <property type="protein sequence ID" value="PFG19566.1"/>
    <property type="molecule type" value="Genomic_DNA"/>
</dbReference>
<evidence type="ECO:0000313" key="2">
    <source>
        <dbReference type="Proteomes" id="UP000224915"/>
    </source>
</evidence>
<name>A0A2A9CZL4_9MICO</name>
<evidence type="ECO:0000313" key="1">
    <source>
        <dbReference type="EMBL" id="PFG19566.1"/>
    </source>
</evidence>
<accession>A0A2A9CZL4</accession>
<gene>
    <name evidence="1" type="ORF">ATL40_1130</name>
</gene>
<comment type="caution">
    <text evidence="1">The sequence shown here is derived from an EMBL/GenBank/DDBJ whole genome shotgun (WGS) entry which is preliminary data.</text>
</comment>